<dbReference type="PROSITE" id="PS00092">
    <property type="entry name" value="N6_MTASE"/>
    <property type="match status" value="1"/>
</dbReference>
<keyword evidence="1" id="KW-0489">Methyltransferase</keyword>
<sequence length="1594" mass="178321">MAETTIHHILDELAEAATDHRDKGGKFERLMKAYLTTDPLYVSRFSDVWLWTDWPDRKGKADTGIDLVAQERDTGAWVAIQCKFYAPTYTLQKGDIDSFFTASGKSPFASRLIVSTTDKWSKHAEDALEAQQIPCARLRVQDLEDSAVDWSKFSLAKPDHVVLRTKKKPFKHQQAALKAVAKGFSEHERGKLIMACGTGKTFTSLKIVEQETPSSGLVLFLVPSISLLSQTLKEWTAQATDEIRAFAVCSDTKVGKHSEDIAVHDLAFPATTDAKRLGQAIAARPKGDKRRTVIFSTYQSIDVISQAQKKYGLGEFDLIVCDEAHRTTGVTLAEDDESAFVRVHKPEFLAAKHRLYMTATPKIYADESKTKADEAGAEIASMDNEALFGPEFHRLGFGEAVSQGLLADYKVMVLAVDEKSVSAPFQSQLADDNHELKLDDVVKIVGCWNGLSKRLATVDGDSTSTLDPHPMRRAVAFARDIKSSKHLAKLFPEVVDQYIDGQGDDMLRCEVEHVDGTYNVLLRNQKLDWLKEETEGTTCRILSNARCLSEGVDVPALDAVLFLNPRDSVVDVVQSVGRVMRRAEGKKYGYIILPIGVPADLTPEEALKDNKKYKVVWQVLQALRAHDDRFNALINKIDLNKDPGGGKINVIGVGGKRPGTEGGEGKDGQSGEQMGFAFPHLDEWRNAIFAKIVQKVGTRKYLEQWAGKVADIAQRHIDRITLLLKDPDSKASKAFAQFLKGLHKNINPSISKDDAIEMLAQHLITKPVFEALFENYQFSKSNPVSVSMDKILKVLEGQALDKETESLDKFYNDVRMRVDGVDNAEGKQKVITELYEKFFKVAFKKMTDRLGIVYTPVQIVDFIIRSADDLMRKEFGQSLADDGVHILDPFTGTGTFLVRLLQSGLIPPEAAKRKYPQELHANEIVLLAYYIAAINIEEAYHGLTGGDYTPFDGIVLTDTFQLGEGEGQFEEVFPENDKRAKKQQKTDIRVIIGNPPYSVGQTSQNDQNQNIAYPKLDQRIANTYAAQADATLLRNLYDSYIRAIRWASDRVKDRGIVAFITNGRFIDAGFANGLRKCLATEFTSVYIYNLRGFVKGRVGDDAKREGGNVFDILTGVAITLLVKNPDAKNTGQVFYHDVGDYLSKADKLSAITEAGSVLGVPWTTIQPNAEADWINVRDPAFASFIPLGNKDDPKDLKIFHTYSLGVSTNRDAWVYNYSKPKLEANVRRMIEFYDQQRALYGKAVKKATDELPTVDSVIDNDPTKISWTRSLKEDVRKQKVYSFDSGQIVVGTYRPFTKTNFYFSRAFNEQVLLQPKLFPREELKNLVISTTGVGARRAFSALITDSVPNLHLQDTGQCFPLYYYEEAPKGDLLAQAGEADLVRRDAITDEALAAFRKTYNDQAIGKEDLFYYVYGILHSPEYRQRFEADLKKMIARLPFAEDFWSFSRSGRELAKWHLNYETVEPYPLGQAGELPLGDDTQNKVTQMAWVKSRVAGKLVEDKTALKVNAKTVLTGLPPEALEYVVNGKPAIEWLIERYALDTDKASNIVDDPNDWAAEHGDPAYIVNLVKRICTVSVETMKIVKALPPLNERKH</sequence>
<dbReference type="CDD" id="cd18785">
    <property type="entry name" value="SF2_C"/>
    <property type="match status" value="1"/>
</dbReference>
<evidence type="ECO:0000256" key="3">
    <source>
        <dbReference type="SAM" id="MobiDB-lite"/>
    </source>
</evidence>
<dbReference type="Pfam" id="PF04851">
    <property type="entry name" value="ResIII"/>
    <property type="match status" value="1"/>
</dbReference>
<dbReference type="Pfam" id="PF18135">
    <property type="entry name" value="Type_ISP_C"/>
    <property type="match status" value="1"/>
</dbReference>
<dbReference type="PRINTS" id="PR00507">
    <property type="entry name" value="N12N6MTFRASE"/>
</dbReference>
<dbReference type="Pfam" id="PF00271">
    <property type="entry name" value="Helicase_C"/>
    <property type="match status" value="1"/>
</dbReference>
<dbReference type="GO" id="GO:0005829">
    <property type="term" value="C:cytosol"/>
    <property type="evidence" value="ECO:0007669"/>
    <property type="project" value="TreeGrafter"/>
</dbReference>
<dbReference type="InterPro" id="IPR027417">
    <property type="entry name" value="P-loop_NTPase"/>
</dbReference>
<accession>A0A2W6I322</accession>
<dbReference type="Pfam" id="PF22240">
    <property type="entry name" value="ISP_coupler"/>
    <property type="match status" value="1"/>
</dbReference>
<name>A0A2W6I322_STEMA</name>
<evidence type="ECO:0000256" key="2">
    <source>
        <dbReference type="ARBA" id="ARBA00022679"/>
    </source>
</evidence>
<feature type="compositionally biased region" description="Gly residues" evidence="3">
    <location>
        <begin position="650"/>
        <end position="662"/>
    </location>
</feature>
<dbReference type="InterPro" id="IPR011856">
    <property type="entry name" value="tRNA_endonuc-like_dom_sf"/>
</dbReference>
<dbReference type="InterPro" id="IPR029063">
    <property type="entry name" value="SAM-dependent_MTases_sf"/>
</dbReference>
<dbReference type="InterPro" id="IPR014001">
    <property type="entry name" value="Helicase_ATP-bd"/>
</dbReference>
<evidence type="ECO:0000313" key="6">
    <source>
        <dbReference type="Proteomes" id="UP000249614"/>
    </source>
</evidence>
<feature type="region of interest" description="Disordered" evidence="3">
    <location>
        <begin position="650"/>
        <end position="672"/>
    </location>
</feature>
<dbReference type="Gene3D" id="3.40.50.150">
    <property type="entry name" value="Vaccinia Virus protein VP39"/>
    <property type="match status" value="1"/>
</dbReference>
<dbReference type="InterPro" id="IPR001650">
    <property type="entry name" value="Helicase_C-like"/>
</dbReference>
<dbReference type="GO" id="GO:0032259">
    <property type="term" value="P:methylation"/>
    <property type="evidence" value="ECO:0007669"/>
    <property type="project" value="UniProtKB-KW"/>
</dbReference>
<reference evidence="5 6" key="1">
    <citation type="submission" date="2016-05" db="EMBL/GenBank/DDBJ databases">
        <authorList>
            <person name="Lavstsen T."/>
            <person name="Jespersen J.S."/>
        </authorList>
    </citation>
    <scope>NUCLEOTIDE SEQUENCE [LARGE SCALE GENOMIC DNA]</scope>
    <source>
        <strain evidence="5 6">SM-5815</strain>
    </source>
</reference>
<dbReference type="SUPFAM" id="SSF53335">
    <property type="entry name" value="S-adenosyl-L-methionine-dependent methyltransferases"/>
    <property type="match status" value="1"/>
</dbReference>
<keyword evidence="2" id="KW-0808">Transferase</keyword>
<dbReference type="InterPro" id="IPR006935">
    <property type="entry name" value="Helicase/UvrB_N"/>
</dbReference>
<dbReference type="InterPro" id="IPR050742">
    <property type="entry name" value="Helicase_Restrict-Modif_Enz"/>
</dbReference>
<comment type="caution">
    <text evidence="5">The sequence shown here is derived from an EMBL/GenBank/DDBJ whole genome shotgun (WGS) entry which is preliminary data.</text>
</comment>
<dbReference type="CDD" id="cd22333">
    <property type="entry name" value="LlaBIII_nuclease-like"/>
    <property type="match status" value="1"/>
</dbReference>
<dbReference type="InterPro" id="IPR002052">
    <property type="entry name" value="DNA_methylase_N6_adenine_CS"/>
</dbReference>
<dbReference type="GO" id="GO:0006304">
    <property type="term" value="P:DNA modification"/>
    <property type="evidence" value="ECO:0007669"/>
    <property type="project" value="InterPro"/>
</dbReference>
<organism evidence="5 6">
    <name type="scientific">Stenotrophomonas maltophilia</name>
    <name type="common">Pseudomonas maltophilia</name>
    <name type="synonym">Xanthomonas maltophilia</name>
    <dbReference type="NCBI Taxonomy" id="40324"/>
    <lineage>
        <taxon>Bacteria</taxon>
        <taxon>Pseudomonadati</taxon>
        <taxon>Pseudomonadota</taxon>
        <taxon>Gammaproteobacteria</taxon>
        <taxon>Lysobacterales</taxon>
        <taxon>Lysobacteraceae</taxon>
        <taxon>Stenotrophomonas</taxon>
        <taxon>Stenotrophomonas maltophilia group</taxon>
    </lineage>
</organism>
<dbReference type="SMART" id="SM00487">
    <property type="entry name" value="DEXDc"/>
    <property type="match status" value="1"/>
</dbReference>
<feature type="domain" description="Helicase ATP-binding" evidence="4">
    <location>
        <begin position="181"/>
        <end position="379"/>
    </location>
</feature>
<dbReference type="GO" id="GO:0016787">
    <property type="term" value="F:hydrolase activity"/>
    <property type="evidence" value="ECO:0007669"/>
    <property type="project" value="InterPro"/>
</dbReference>
<dbReference type="InterPro" id="IPR011335">
    <property type="entry name" value="Restrct_endonuc-II-like"/>
</dbReference>
<protein>
    <submittedName>
        <fullName evidence="5">Damage-inducible protein</fullName>
    </submittedName>
</protein>
<dbReference type="SMART" id="SM00490">
    <property type="entry name" value="HELICc"/>
    <property type="match status" value="1"/>
</dbReference>
<dbReference type="Pfam" id="PF13156">
    <property type="entry name" value="Mrr_cat_2"/>
    <property type="match status" value="1"/>
</dbReference>
<dbReference type="RefSeq" id="WP_111112937.1">
    <property type="nucleotide sequence ID" value="NZ_LXXM01000189.1"/>
</dbReference>
<dbReference type="PANTHER" id="PTHR47396">
    <property type="entry name" value="TYPE I RESTRICTION ENZYME ECOKI R PROTEIN"/>
    <property type="match status" value="1"/>
</dbReference>
<dbReference type="PROSITE" id="PS51192">
    <property type="entry name" value="HELICASE_ATP_BIND_1"/>
    <property type="match status" value="1"/>
</dbReference>
<dbReference type="Gene3D" id="3.40.1350.10">
    <property type="match status" value="1"/>
</dbReference>
<evidence type="ECO:0000313" key="5">
    <source>
        <dbReference type="EMBL" id="PZS90098.1"/>
    </source>
</evidence>
<dbReference type="GO" id="GO:0005524">
    <property type="term" value="F:ATP binding"/>
    <property type="evidence" value="ECO:0007669"/>
    <property type="project" value="InterPro"/>
</dbReference>
<evidence type="ECO:0000259" key="4">
    <source>
        <dbReference type="PROSITE" id="PS51192"/>
    </source>
</evidence>
<evidence type="ECO:0000256" key="1">
    <source>
        <dbReference type="ARBA" id="ARBA00022603"/>
    </source>
</evidence>
<dbReference type="EMBL" id="LXXM01000189">
    <property type="protein sequence ID" value="PZS90098.1"/>
    <property type="molecule type" value="Genomic_DNA"/>
</dbReference>
<dbReference type="GO" id="GO:0003677">
    <property type="term" value="F:DNA binding"/>
    <property type="evidence" value="ECO:0007669"/>
    <property type="project" value="InterPro"/>
</dbReference>
<proteinExistence type="predicted"/>
<dbReference type="GO" id="GO:0009007">
    <property type="term" value="F:site-specific DNA-methyltransferase (adenine-specific) activity"/>
    <property type="evidence" value="ECO:0007669"/>
    <property type="project" value="UniProtKB-EC"/>
</dbReference>
<dbReference type="Gene3D" id="3.40.50.300">
    <property type="entry name" value="P-loop containing nucleotide triphosphate hydrolases"/>
    <property type="match status" value="2"/>
</dbReference>
<dbReference type="Pfam" id="PF07669">
    <property type="entry name" value="Eco57I"/>
    <property type="match status" value="1"/>
</dbReference>
<dbReference type="InterPro" id="IPR053980">
    <property type="entry name" value="ISP_coupler"/>
</dbReference>
<dbReference type="PANTHER" id="PTHR47396:SF1">
    <property type="entry name" value="ATP-DEPENDENT HELICASE IRC3-RELATED"/>
    <property type="match status" value="1"/>
</dbReference>
<dbReference type="InterPro" id="IPR011639">
    <property type="entry name" value="MethylTrfase_TaqI-like_dom"/>
</dbReference>
<gene>
    <name evidence="5" type="ORF">A7X83_11425</name>
</gene>
<dbReference type="Proteomes" id="UP000249614">
    <property type="component" value="Unassembled WGS sequence"/>
</dbReference>
<dbReference type="SUPFAM" id="SSF52540">
    <property type="entry name" value="P-loop containing nucleoside triphosphate hydrolases"/>
    <property type="match status" value="2"/>
</dbReference>
<dbReference type="InterPro" id="IPR039442">
    <property type="entry name" value="Mrr-like_dom"/>
</dbReference>
<dbReference type="SUPFAM" id="SSF52980">
    <property type="entry name" value="Restriction endonuclease-like"/>
    <property type="match status" value="1"/>
</dbReference>
<dbReference type="InterPro" id="IPR041635">
    <property type="entry name" value="Type_ISP_LLaBIII_C"/>
</dbReference>